<dbReference type="GO" id="GO:0031177">
    <property type="term" value="F:phosphopantetheine binding"/>
    <property type="evidence" value="ECO:0007669"/>
    <property type="project" value="TreeGrafter"/>
</dbReference>
<keyword evidence="4" id="KW-0511">Multifunctional enzyme</keyword>
<dbReference type="InterPro" id="IPR023213">
    <property type="entry name" value="CAT-like_dom_sf"/>
</dbReference>
<dbReference type="GO" id="GO:0043041">
    <property type="term" value="P:amino acid activation for nonribosomal peptide biosynthetic process"/>
    <property type="evidence" value="ECO:0007669"/>
    <property type="project" value="TreeGrafter"/>
</dbReference>
<dbReference type="GO" id="GO:0017000">
    <property type="term" value="P:antibiotic biosynthetic process"/>
    <property type="evidence" value="ECO:0007669"/>
    <property type="project" value="UniProtKB-KW"/>
</dbReference>
<dbReference type="SUPFAM" id="SSF47336">
    <property type="entry name" value="ACP-like"/>
    <property type="match status" value="1"/>
</dbReference>
<accession>A0AAX3M722</accession>
<dbReference type="FunFam" id="3.40.50.980:FF:000001">
    <property type="entry name" value="Non-ribosomal peptide synthetase"/>
    <property type="match status" value="1"/>
</dbReference>
<dbReference type="SUPFAM" id="SSF52777">
    <property type="entry name" value="CoA-dependent acyltransferases"/>
    <property type="match status" value="3"/>
</dbReference>
<dbReference type="PANTHER" id="PTHR45527:SF14">
    <property type="entry name" value="PLIPASTATIN SYNTHASE SUBUNIT B"/>
    <property type="match status" value="1"/>
</dbReference>
<evidence type="ECO:0000256" key="2">
    <source>
        <dbReference type="ARBA" id="ARBA00006432"/>
    </source>
</evidence>
<dbReference type="EMBL" id="CP117416">
    <property type="protein sequence ID" value="WCT58037.1"/>
    <property type="molecule type" value="Genomic_DNA"/>
</dbReference>
<dbReference type="Pfam" id="PF00501">
    <property type="entry name" value="AMP-binding"/>
    <property type="match status" value="1"/>
</dbReference>
<dbReference type="PROSITE" id="PS00455">
    <property type="entry name" value="AMP_BINDING"/>
    <property type="match status" value="1"/>
</dbReference>
<dbReference type="InterPro" id="IPR025110">
    <property type="entry name" value="AMP-bd_C"/>
</dbReference>
<dbReference type="InterPro" id="IPR020845">
    <property type="entry name" value="AMP-binding_CS"/>
</dbReference>
<dbReference type="GO" id="GO:0005829">
    <property type="term" value="C:cytosol"/>
    <property type="evidence" value="ECO:0007669"/>
    <property type="project" value="TreeGrafter"/>
</dbReference>
<dbReference type="Gene3D" id="3.30.300.30">
    <property type="match status" value="1"/>
</dbReference>
<dbReference type="GO" id="GO:0008610">
    <property type="term" value="P:lipid biosynthetic process"/>
    <property type="evidence" value="ECO:0007669"/>
    <property type="project" value="UniProtKB-ARBA"/>
</dbReference>
<dbReference type="InterPro" id="IPR036736">
    <property type="entry name" value="ACP-like_sf"/>
</dbReference>
<organism evidence="6 7">
    <name type="scientific">Paenibacillus kyungheensis</name>
    <dbReference type="NCBI Taxonomy" id="1452732"/>
    <lineage>
        <taxon>Bacteria</taxon>
        <taxon>Bacillati</taxon>
        <taxon>Bacillota</taxon>
        <taxon>Bacilli</taxon>
        <taxon>Bacillales</taxon>
        <taxon>Paenibacillaceae</taxon>
        <taxon>Paenibacillus</taxon>
    </lineage>
</organism>
<dbReference type="Gene3D" id="3.30.559.10">
    <property type="entry name" value="Chloramphenicol acetyltransferase-like domain"/>
    <property type="match status" value="1"/>
</dbReference>
<dbReference type="GO" id="GO:0044550">
    <property type="term" value="P:secondary metabolite biosynthetic process"/>
    <property type="evidence" value="ECO:0007669"/>
    <property type="project" value="TreeGrafter"/>
</dbReference>
<dbReference type="KEGG" id="pka:PQ456_11140"/>
<dbReference type="CDD" id="cd19543">
    <property type="entry name" value="DCL_NRPS"/>
    <property type="match status" value="1"/>
</dbReference>
<dbReference type="CDD" id="cd17643">
    <property type="entry name" value="A_NRPS_Cytc1-like"/>
    <property type="match status" value="1"/>
</dbReference>
<dbReference type="Gene3D" id="2.30.38.10">
    <property type="entry name" value="Luciferase, Domain 3"/>
    <property type="match status" value="1"/>
</dbReference>
<dbReference type="Pfam" id="PF00668">
    <property type="entry name" value="Condensation"/>
    <property type="match status" value="1"/>
</dbReference>
<dbReference type="Gene3D" id="3.40.50.980">
    <property type="match status" value="2"/>
</dbReference>
<dbReference type="InterPro" id="IPR010071">
    <property type="entry name" value="AA_adenyl_dom"/>
</dbReference>
<evidence type="ECO:0000256" key="3">
    <source>
        <dbReference type="ARBA" id="ARBA00023194"/>
    </source>
</evidence>
<reference evidence="6 7" key="1">
    <citation type="submission" date="2023-02" db="EMBL/GenBank/DDBJ databases">
        <title>Genome sequence of Paenibacillus kyungheensis KACC 18744.</title>
        <authorList>
            <person name="Kim S."/>
            <person name="Heo J."/>
            <person name="Kwon S.-W."/>
        </authorList>
    </citation>
    <scope>NUCLEOTIDE SEQUENCE [LARGE SCALE GENOMIC DNA]</scope>
    <source>
        <strain evidence="6 7">KACC 18744</strain>
    </source>
</reference>
<dbReference type="SUPFAM" id="SSF56801">
    <property type="entry name" value="Acetyl-CoA synthetase-like"/>
    <property type="match status" value="1"/>
</dbReference>
<dbReference type="PANTHER" id="PTHR45527">
    <property type="entry name" value="NONRIBOSOMAL PEPTIDE SYNTHETASE"/>
    <property type="match status" value="1"/>
</dbReference>
<proteinExistence type="inferred from homology"/>
<dbReference type="InterPro" id="IPR000873">
    <property type="entry name" value="AMP-dep_synth/lig_dom"/>
</dbReference>
<evidence type="ECO:0000313" key="6">
    <source>
        <dbReference type="EMBL" id="WCT58037.1"/>
    </source>
</evidence>
<dbReference type="AlphaFoldDB" id="A0AAX3M722"/>
<sequence>MSKKIEIQNVYSLSSMQEGMLFHSLVHKESGEYVLQAEFDIHGSINVETFRKSLRILANRYDILRSIFNYKKASRPLQIVLKERSISVQVEDLCHLEEVEKTQQLQVFKRADLIRSFDLTKDMLIRTAIIRTEEDRCKLMLTYHHILMDGWCLGILFNELTQIYDSLKNNTDLHLPYVYPYWMYIKWVEEQNKEQAERYWEQLLAGYEQSALLPQAEVRHDHVQYQFQKYTFSFDLSTTRELTMLAQHSQVTLYTVMQTLWGVLLQRYNNTTDVVFGAVVSGRPADLVGSERMVGLFINTVPVRIRREDKESFAELVTKVQLQMTEGSPYEYFPLHSIQANTMLKQNLFQHIIVYENYPIQRELSSSNTTIDELGFAVNNFEMREQTNYDLNIIFVPGELMTVTMTYNAEVYSKAGVQAIESHLSQLVRSVLDNPSAELSDLEVITVAERKAQLPFHHLAVYPEQVTLSELFEQQVQRTPDTIAVVYEGESITYRDLNARANQLAYVLHSKGAKPDKFVALLFSRSIDMIVAILATLKAGSAYVPIDPAYPEQRIRYMLEDSQAVLLLVDPEHRQAASCFEGTIIQMNDPEITSAADSDRRQEATAQNLAYVIYTSGTTGMPKGVMIEHRNVVSLFFHEGCLFDFGADDVWTMFHSYCFDFSVWEMYGALLHGSKLVIVPDQIVRDPQGFLELLQQEQVTILNQTPTMFYHIIQADEKLSNFDLRLRIVIFGGEALAPYQLKGWKRRHPQIRLINMYGITETTVHVTFNEITDADIERNLSNIGSPLPTLRLYILDEGLNLLPQGAPGEIYVGGEGVARGYLNRLEWTNERFISNPYAPGDILYKTGDLGKWHHNWQMEYLGRADQQIKVRGYRIEVDEIEFCLLQHDAIQEVVVLSKKGAGGTVVLCSYIKANRTLQLEEIRGYIGDKLPSYMVPSFFYQVNTIPLTTNGKVDRQALLALEHAMGTSIEQKTAATDEVERELFAMWKQVLGVEHFGIHDHFFDVGGNSILLIQVHNLIDNRYPGKMTIADLFTYSTISKQKELIYQTSRSESSSVNIQGLVLPSSYYAENDERREATHYRFSLSDVLYNQLMSISRQEQVTIVELMQGLFVYVLSELLETQNISLQILMEKGILQIGIDFQSVSDFSELFRKISDQKQPQSELYNYSHLNQSRQQALPETVYPVFAQSTKDDRLLNLTDYFDFGLEWRTGDKGAEFIFHMDHRRLDKEKMRSIYSKYVAFLKVFAENQKAVVRKS</sequence>
<dbReference type="Proteomes" id="UP001220509">
    <property type="component" value="Chromosome"/>
</dbReference>
<keyword evidence="7" id="KW-1185">Reference proteome</keyword>
<dbReference type="FunFam" id="3.40.50.980:FF:000002">
    <property type="entry name" value="Enterobactin synthetase component F"/>
    <property type="match status" value="1"/>
</dbReference>
<keyword evidence="3" id="KW-0045">Antibiotic biosynthesis</keyword>
<comment type="cofactor">
    <cofactor evidence="1">
        <name>pantetheine 4'-phosphate</name>
        <dbReference type="ChEBI" id="CHEBI:47942"/>
    </cofactor>
</comment>
<name>A0AAX3M722_9BACL</name>
<dbReference type="InterPro" id="IPR001242">
    <property type="entry name" value="Condensation_dom"/>
</dbReference>
<evidence type="ECO:0000259" key="5">
    <source>
        <dbReference type="PROSITE" id="PS50075"/>
    </source>
</evidence>
<dbReference type="Pfam" id="PF00550">
    <property type="entry name" value="PP-binding"/>
    <property type="match status" value="1"/>
</dbReference>
<feature type="domain" description="Carrier" evidence="5">
    <location>
        <begin position="974"/>
        <end position="1049"/>
    </location>
</feature>
<dbReference type="RefSeq" id="WP_273616198.1">
    <property type="nucleotide sequence ID" value="NZ_CP117416.1"/>
</dbReference>
<dbReference type="PROSITE" id="PS50075">
    <property type="entry name" value="CARRIER"/>
    <property type="match status" value="1"/>
</dbReference>
<dbReference type="FunFam" id="3.40.50.12780:FF:000012">
    <property type="entry name" value="Non-ribosomal peptide synthetase"/>
    <property type="match status" value="1"/>
</dbReference>
<evidence type="ECO:0000256" key="1">
    <source>
        <dbReference type="ARBA" id="ARBA00001957"/>
    </source>
</evidence>
<dbReference type="Gene3D" id="3.30.559.30">
    <property type="entry name" value="Nonribosomal peptide synthetase, condensation domain"/>
    <property type="match status" value="1"/>
</dbReference>
<protein>
    <submittedName>
        <fullName evidence="6">Amino acid adenylation domain-containing protein</fullName>
    </submittedName>
</protein>
<comment type="similarity">
    <text evidence="2">Belongs to the ATP-dependent AMP-binding enzyme family.</text>
</comment>
<dbReference type="Pfam" id="PF13193">
    <property type="entry name" value="AMP-binding_C"/>
    <property type="match status" value="1"/>
</dbReference>
<dbReference type="GO" id="GO:0003824">
    <property type="term" value="F:catalytic activity"/>
    <property type="evidence" value="ECO:0007669"/>
    <property type="project" value="UniProtKB-KW"/>
</dbReference>
<evidence type="ECO:0000256" key="4">
    <source>
        <dbReference type="ARBA" id="ARBA00023268"/>
    </source>
</evidence>
<gene>
    <name evidence="6" type="ORF">PQ456_11140</name>
</gene>
<dbReference type="Gene3D" id="1.10.1200.10">
    <property type="entry name" value="ACP-like"/>
    <property type="match status" value="1"/>
</dbReference>
<evidence type="ECO:0000313" key="7">
    <source>
        <dbReference type="Proteomes" id="UP001220509"/>
    </source>
</evidence>
<dbReference type="InterPro" id="IPR009081">
    <property type="entry name" value="PP-bd_ACP"/>
</dbReference>
<dbReference type="NCBIfam" id="TIGR01733">
    <property type="entry name" value="AA-adenyl-dom"/>
    <property type="match status" value="1"/>
</dbReference>
<dbReference type="InterPro" id="IPR045851">
    <property type="entry name" value="AMP-bd_C_sf"/>
</dbReference>